<dbReference type="RefSeq" id="WP_012900930.1">
    <property type="nucleotide sequence ID" value="NC_013665.1"/>
</dbReference>
<dbReference type="GeneID" id="8682029"/>
<dbReference type="Proteomes" id="UP000001882">
    <property type="component" value="Chromosome"/>
</dbReference>
<dbReference type="InterPro" id="IPR000782">
    <property type="entry name" value="FAS1_domain"/>
</dbReference>
<reference evidence="3 4" key="2">
    <citation type="journal article" date="2008" name="Int. J. Syst. Evol. Microbiol.">
        <title>Methanocella paludicola gen. nov., sp. nov., a methane-producing archaeon, the first isolate of the lineage 'Rice Cluster I', and proposal of the new archaeal order Methanocellales ord. nov.</title>
        <authorList>
            <person name="Sakai S."/>
            <person name="Imachi H."/>
            <person name="Hanada S."/>
            <person name="Ohashi A."/>
            <person name="Harada H."/>
            <person name="Kamagata Y."/>
        </authorList>
    </citation>
    <scope>NUCLEOTIDE SEQUENCE [LARGE SCALE GENOMIC DNA]</scope>
    <source>
        <strain evidence="4">DSM 17711 / JCM 13418 / NBRC 101707 / SANAE</strain>
    </source>
</reference>
<accession>D1Z0N4</accession>
<dbReference type="KEGG" id="mpd:MCP_2184"/>
<evidence type="ECO:0000313" key="4">
    <source>
        <dbReference type="Proteomes" id="UP000001882"/>
    </source>
</evidence>
<evidence type="ECO:0000259" key="2">
    <source>
        <dbReference type="PROSITE" id="PS50213"/>
    </source>
</evidence>
<dbReference type="SMR" id="D1Z0N4"/>
<dbReference type="EMBL" id="AP011532">
    <property type="protein sequence ID" value="BAI62256.1"/>
    <property type="molecule type" value="Genomic_DNA"/>
</dbReference>
<reference evidence="3 4" key="1">
    <citation type="journal article" date="2007" name="Appl. Environ. Microbiol.">
        <title>Isolation of key methanogens for global methane emission from rice paddy fields: a novel isolate affiliated with the clone cluster rice cluster I.</title>
        <authorList>
            <person name="Sakai S."/>
            <person name="Imachi H."/>
            <person name="Sekiguchi Y."/>
            <person name="Ohashi A."/>
            <person name="Harada H."/>
            <person name="Kamagata Y."/>
        </authorList>
    </citation>
    <scope>NUCLEOTIDE SEQUENCE [LARGE SCALE GENOMIC DNA]</scope>
    <source>
        <strain evidence="4">DSM 17711 / JCM 13418 / NBRC 101707 / SANAE</strain>
    </source>
</reference>
<evidence type="ECO:0000313" key="3">
    <source>
        <dbReference type="EMBL" id="BAI62256.1"/>
    </source>
</evidence>
<proteinExistence type="predicted"/>
<keyword evidence="4" id="KW-1185">Reference proteome</keyword>
<organism evidence="3 4">
    <name type="scientific">Methanocella paludicola (strain DSM 17711 / JCM 13418 / NBRC 101707 / SANAE)</name>
    <dbReference type="NCBI Taxonomy" id="304371"/>
    <lineage>
        <taxon>Archaea</taxon>
        <taxon>Methanobacteriati</taxon>
        <taxon>Methanobacteriota</taxon>
        <taxon>Stenosarchaea group</taxon>
        <taxon>Methanomicrobia</taxon>
        <taxon>Methanocellales</taxon>
        <taxon>Methanocellaceae</taxon>
        <taxon>Methanocella</taxon>
    </lineage>
</organism>
<dbReference type="PATRIC" id="fig|304371.9.peg.2223"/>
<dbReference type="eggNOG" id="arCOG03335">
    <property type="taxonomic scope" value="Archaea"/>
</dbReference>
<dbReference type="STRING" id="304371.MCP_2184"/>
<name>D1Z0N4_METPS</name>
<gene>
    <name evidence="3" type="ordered locus">MCP_2184</name>
</gene>
<protein>
    <recommendedName>
        <fullName evidence="2">FAS1 domain-containing protein</fullName>
    </recommendedName>
</protein>
<evidence type="ECO:0000256" key="1">
    <source>
        <dbReference type="SAM" id="MobiDB-lite"/>
    </source>
</evidence>
<feature type="region of interest" description="Disordered" evidence="1">
    <location>
        <begin position="40"/>
        <end position="69"/>
    </location>
</feature>
<dbReference type="SUPFAM" id="SSF82153">
    <property type="entry name" value="FAS1 domain"/>
    <property type="match status" value="1"/>
</dbReference>
<feature type="domain" description="FAS1" evidence="2">
    <location>
        <begin position="73"/>
        <end position="201"/>
    </location>
</feature>
<dbReference type="AlphaFoldDB" id="D1Z0N4"/>
<dbReference type="PROSITE" id="PS50213">
    <property type="entry name" value="FAS1"/>
    <property type="match status" value="1"/>
</dbReference>
<sequence>MDGLRKVAAVFALMVVVLAFIGPAMAQQYGGRMAQPAYQGTQQGQMGQGQMGQGQMGQGQMGQGQQGGLKETNKDLMQTIQETRDVSIFAAAVRAAGYDQKLSQEEGPFMIFAPSDKALNKAGLTDASALSDTDAKSLVESCIVSQMTEPEQGSESFTVTTIGGQTITAKKSSSGITVNGIKVVNVMKADNGMLIVTDGIVGMK</sequence>
<feature type="compositionally biased region" description="Gly residues" evidence="1">
    <location>
        <begin position="46"/>
        <end position="67"/>
    </location>
</feature>
<dbReference type="InterPro" id="IPR036378">
    <property type="entry name" value="FAS1_dom_sf"/>
</dbReference>
<dbReference type="InParanoid" id="D1Z0N4"/>
<dbReference type="Gene3D" id="2.30.180.10">
    <property type="entry name" value="FAS1 domain"/>
    <property type="match status" value="1"/>
</dbReference>
<reference evidence="4" key="3">
    <citation type="journal article" date="2011" name="PLoS ONE">
        <title>Genome sequence of a mesophilic hydrogenotrophic methanogen Methanocella paludicola, the first cultivated representative of the order Methanocellales.</title>
        <authorList>
            <person name="Sakai S."/>
            <person name="Takaki Y."/>
            <person name="Shimamura S."/>
            <person name="Sekine M."/>
            <person name="Tajima T."/>
            <person name="Kosugi H."/>
            <person name="Ichikawa N."/>
            <person name="Tasumi E."/>
            <person name="Hiraki A.T."/>
            <person name="Shimizu A."/>
            <person name="Kato Y."/>
            <person name="Nishiko R."/>
            <person name="Mori K."/>
            <person name="Fujita N."/>
            <person name="Imachi H."/>
            <person name="Takai K."/>
        </authorList>
    </citation>
    <scope>NUCLEOTIDE SEQUENCE [LARGE SCALE GENOMIC DNA]</scope>
    <source>
        <strain evidence="4">DSM 17711 / JCM 13418 / NBRC 101707 / SANAE</strain>
    </source>
</reference>
<dbReference type="Pfam" id="PF02469">
    <property type="entry name" value="Fasciclin"/>
    <property type="match status" value="1"/>
</dbReference>